<sequence length="119" mass="13447">MDSTTRLVLTNALYFKGAWIENVYIGTPNRYPVDTKQSRVALLLKFIDPVETKQIRVQSQLRLNLTCMATWTKDKVLGGFTKTPQRCKNATNAVSTQKFRSPRQAATLGDGLLKDVVVW</sequence>
<dbReference type="Proteomes" id="UP001314170">
    <property type="component" value="Unassembled WGS sequence"/>
</dbReference>
<gene>
    <name evidence="1" type="ORF">DCAF_LOCUS20299</name>
</gene>
<accession>A0AAV1SB10</accession>
<proteinExistence type="predicted"/>
<evidence type="ECO:0000313" key="1">
    <source>
        <dbReference type="EMBL" id="CAK7347611.1"/>
    </source>
</evidence>
<reference evidence="1 2" key="1">
    <citation type="submission" date="2024-01" db="EMBL/GenBank/DDBJ databases">
        <authorList>
            <person name="Waweru B."/>
        </authorList>
    </citation>
    <scope>NUCLEOTIDE SEQUENCE [LARGE SCALE GENOMIC DNA]</scope>
</reference>
<evidence type="ECO:0008006" key="3">
    <source>
        <dbReference type="Google" id="ProtNLM"/>
    </source>
</evidence>
<keyword evidence="2" id="KW-1185">Reference proteome</keyword>
<organism evidence="1 2">
    <name type="scientific">Dovyalis caffra</name>
    <dbReference type="NCBI Taxonomy" id="77055"/>
    <lineage>
        <taxon>Eukaryota</taxon>
        <taxon>Viridiplantae</taxon>
        <taxon>Streptophyta</taxon>
        <taxon>Embryophyta</taxon>
        <taxon>Tracheophyta</taxon>
        <taxon>Spermatophyta</taxon>
        <taxon>Magnoliopsida</taxon>
        <taxon>eudicotyledons</taxon>
        <taxon>Gunneridae</taxon>
        <taxon>Pentapetalae</taxon>
        <taxon>rosids</taxon>
        <taxon>fabids</taxon>
        <taxon>Malpighiales</taxon>
        <taxon>Salicaceae</taxon>
        <taxon>Flacourtieae</taxon>
        <taxon>Dovyalis</taxon>
    </lineage>
</organism>
<dbReference type="EMBL" id="CAWUPB010001173">
    <property type="protein sequence ID" value="CAK7347611.1"/>
    <property type="molecule type" value="Genomic_DNA"/>
</dbReference>
<name>A0AAV1SB10_9ROSI</name>
<evidence type="ECO:0000313" key="2">
    <source>
        <dbReference type="Proteomes" id="UP001314170"/>
    </source>
</evidence>
<dbReference type="AlphaFoldDB" id="A0AAV1SB10"/>
<comment type="caution">
    <text evidence="1">The sequence shown here is derived from an EMBL/GenBank/DDBJ whole genome shotgun (WGS) entry which is preliminary data.</text>
</comment>
<protein>
    <recommendedName>
        <fullName evidence="3">Serpin domain-containing protein</fullName>
    </recommendedName>
</protein>